<keyword evidence="3 8" id="KW-0479">Metal-binding</keyword>
<dbReference type="PROSITE" id="PS51379">
    <property type="entry name" value="4FE4S_FER_2"/>
    <property type="match status" value="1"/>
</dbReference>
<dbReference type="GO" id="GO:0009055">
    <property type="term" value="F:electron transfer activity"/>
    <property type="evidence" value="ECO:0007669"/>
    <property type="project" value="UniProtKB-UniRule"/>
</dbReference>
<keyword evidence="2 8" id="KW-0813">Transport</keyword>
<dbReference type="PANTHER" id="PTHR36923:SF3">
    <property type="entry name" value="FERREDOXIN"/>
    <property type="match status" value="1"/>
</dbReference>
<accession>A0A941E838</accession>
<keyword evidence="4 8" id="KW-0249">Electron transport</keyword>
<evidence type="ECO:0000256" key="3">
    <source>
        <dbReference type="ARBA" id="ARBA00022723"/>
    </source>
</evidence>
<comment type="function">
    <text evidence="8">Ferredoxins are iron-sulfur proteins that transfer electrons in a wide variety of metabolic reactions.</text>
</comment>
<keyword evidence="6 8" id="KW-0411">Iron-sulfur</keyword>
<name>A0A941E838_9ACTN</name>
<evidence type="ECO:0000256" key="6">
    <source>
        <dbReference type="ARBA" id="ARBA00023014"/>
    </source>
</evidence>
<reference evidence="10" key="1">
    <citation type="submission" date="2021-04" db="EMBL/GenBank/DDBJ databases">
        <title>Genome based classification of Actinospica acidithermotolerans sp. nov., an actinobacterium isolated from an Indonesian hot spring.</title>
        <authorList>
            <person name="Kusuma A.B."/>
            <person name="Putra K.E."/>
            <person name="Nafisah S."/>
            <person name="Loh J."/>
            <person name="Nouioui I."/>
            <person name="Goodfellow M."/>
        </authorList>
    </citation>
    <scope>NUCLEOTIDE SEQUENCE</scope>
    <source>
        <strain evidence="10">MGRD01-02</strain>
    </source>
</reference>
<gene>
    <name evidence="10" type="ORF">KDK95_05215</name>
</gene>
<proteinExistence type="predicted"/>
<feature type="domain" description="4Fe-4S ferredoxin-type" evidence="9">
    <location>
        <begin position="1"/>
        <end position="29"/>
    </location>
</feature>
<dbReference type="Pfam" id="PF13370">
    <property type="entry name" value="Fer4_13"/>
    <property type="match status" value="1"/>
</dbReference>
<dbReference type="InterPro" id="IPR017896">
    <property type="entry name" value="4Fe4S_Fe-S-bd"/>
</dbReference>
<keyword evidence="5 8" id="KW-0408">Iron</keyword>
<evidence type="ECO:0000256" key="4">
    <source>
        <dbReference type="ARBA" id="ARBA00022982"/>
    </source>
</evidence>
<evidence type="ECO:0000313" key="10">
    <source>
        <dbReference type="EMBL" id="MBR7825698.1"/>
    </source>
</evidence>
<dbReference type="GO" id="GO:0051538">
    <property type="term" value="F:3 iron, 4 sulfur cluster binding"/>
    <property type="evidence" value="ECO:0007669"/>
    <property type="project" value="UniProtKB-KW"/>
</dbReference>
<dbReference type="Gene3D" id="3.30.70.20">
    <property type="match status" value="1"/>
</dbReference>
<dbReference type="GO" id="GO:0005506">
    <property type="term" value="F:iron ion binding"/>
    <property type="evidence" value="ECO:0007669"/>
    <property type="project" value="UniProtKB-UniRule"/>
</dbReference>
<dbReference type="EMBL" id="JAGSOH010000008">
    <property type="protein sequence ID" value="MBR7825698.1"/>
    <property type="molecule type" value="Genomic_DNA"/>
</dbReference>
<evidence type="ECO:0000259" key="9">
    <source>
        <dbReference type="PROSITE" id="PS51379"/>
    </source>
</evidence>
<dbReference type="RefSeq" id="WP_212516852.1">
    <property type="nucleotide sequence ID" value="NZ_JAGSOH010000008.1"/>
</dbReference>
<protein>
    <recommendedName>
        <fullName evidence="8">Ferredoxin</fullName>
    </recommendedName>
</protein>
<evidence type="ECO:0000256" key="8">
    <source>
        <dbReference type="RuleBase" id="RU368020"/>
    </source>
</evidence>
<evidence type="ECO:0000256" key="5">
    <source>
        <dbReference type="ARBA" id="ARBA00023004"/>
    </source>
</evidence>
<sequence>MRVELDEPKCVASGQCVMAAPDVFDQNEDDGVAFLLTEEVAEDQLDSVREAVAICPAAAIRLLAS</sequence>
<keyword evidence="7" id="KW-0003">3Fe-4S</keyword>
<comment type="cofactor">
    <cofactor evidence="1">
        <name>[3Fe-4S] cluster</name>
        <dbReference type="ChEBI" id="CHEBI:21137"/>
    </cofactor>
</comment>
<dbReference type="InterPro" id="IPR051269">
    <property type="entry name" value="Fe-S_cluster_ET"/>
</dbReference>
<dbReference type="AlphaFoldDB" id="A0A941E838"/>
<evidence type="ECO:0000256" key="2">
    <source>
        <dbReference type="ARBA" id="ARBA00022448"/>
    </source>
</evidence>
<dbReference type="PRINTS" id="PR00352">
    <property type="entry name" value="3FE4SFRDOXIN"/>
</dbReference>
<dbReference type="InterPro" id="IPR001080">
    <property type="entry name" value="3Fe4S_ferredoxin"/>
</dbReference>
<evidence type="ECO:0000256" key="7">
    <source>
        <dbReference type="ARBA" id="ARBA00023291"/>
    </source>
</evidence>
<evidence type="ECO:0000313" key="11">
    <source>
        <dbReference type="Proteomes" id="UP000676325"/>
    </source>
</evidence>
<dbReference type="SUPFAM" id="SSF54862">
    <property type="entry name" value="4Fe-4S ferredoxins"/>
    <property type="match status" value="1"/>
</dbReference>
<organism evidence="10 11">
    <name type="scientific">Actinospica acidithermotolerans</name>
    <dbReference type="NCBI Taxonomy" id="2828514"/>
    <lineage>
        <taxon>Bacteria</taxon>
        <taxon>Bacillati</taxon>
        <taxon>Actinomycetota</taxon>
        <taxon>Actinomycetes</taxon>
        <taxon>Catenulisporales</taxon>
        <taxon>Actinospicaceae</taxon>
        <taxon>Actinospica</taxon>
    </lineage>
</organism>
<evidence type="ECO:0000256" key="1">
    <source>
        <dbReference type="ARBA" id="ARBA00001927"/>
    </source>
</evidence>
<dbReference type="Proteomes" id="UP000676325">
    <property type="component" value="Unassembled WGS sequence"/>
</dbReference>
<dbReference type="PANTHER" id="PTHR36923">
    <property type="entry name" value="FERREDOXIN"/>
    <property type="match status" value="1"/>
</dbReference>
<keyword evidence="11" id="KW-1185">Reference proteome</keyword>
<comment type="caution">
    <text evidence="10">The sequence shown here is derived from an EMBL/GenBank/DDBJ whole genome shotgun (WGS) entry which is preliminary data.</text>
</comment>